<evidence type="ECO:0000259" key="7">
    <source>
        <dbReference type="Pfam" id="PF00753"/>
    </source>
</evidence>
<dbReference type="InterPro" id="IPR004797">
    <property type="entry name" value="Competence_ComEC/Rec2"/>
</dbReference>
<feature type="domain" description="DUF4131" evidence="9">
    <location>
        <begin position="25"/>
        <end position="162"/>
    </location>
</feature>
<dbReference type="PANTHER" id="PTHR30619:SF7">
    <property type="entry name" value="BETA-LACTAMASE DOMAIN PROTEIN"/>
    <property type="match status" value="1"/>
</dbReference>
<dbReference type="SUPFAM" id="SSF56281">
    <property type="entry name" value="Metallo-hydrolase/oxidoreductase"/>
    <property type="match status" value="1"/>
</dbReference>
<dbReference type="CDD" id="cd07731">
    <property type="entry name" value="ComA-like_MBL-fold"/>
    <property type="match status" value="1"/>
</dbReference>
<proteinExistence type="predicted"/>
<dbReference type="Gene3D" id="3.60.15.10">
    <property type="entry name" value="Ribonuclease Z/Hydroxyacylglutathione hydrolase-like"/>
    <property type="match status" value="1"/>
</dbReference>
<feature type="transmembrane region" description="Helical" evidence="6">
    <location>
        <begin position="472"/>
        <end position="492"/>
    </location>
</feature>
<dbReference type="PANTHER" id="PTHR30619">
    <property type="entry name" value="DNA INTERNALIZATION/COMPETENCE PROTEIN COMEC/REC2"/>
    <property type="match status" value="1"/>
</dbReference>
<feature type="domain" description="ComEC/Rec2-related protein" evidence="8">
    <location>
        <begin position="196"/>
        <end position="465"/>
    </location>
</feature>
<feature type="transmembrane region" description="Helical" evidence="6">
    <location>
        <begin position="353"/>
        <end position="372"/>
    </location>
</feature>
<reference evidence="10" key="1">
    <citation type="submission" date="2020-09" db="EMBL/GenBank/DDBJ databases">
        <title>A novel bacterium of genus Neiella, isolated from South China Sea.</title>
        <authorList>
            <person name="Huang H."/>
            <person name="Mo K."/>
            <person name="Hu Y."/>
        </authorList>
    </citation>
    <scope>NUCLEOTIDE SEQUENCE</scope>
    <source>
        <strain evidence="10">HB171785</strain>
    </source>
</reference>
<evidence type="ECO:0000256" key="4">
    <source>
        <dbReference type="ARBA" id="ARBA00022989"/>
    </source>
</evidence>
<dbReference type="GO" id="GO:0030420">
    <property type="term" value="P:establishment of competence for transformation"/>
    <property type="evidence" value="ECO:0007669"/>
    <property type="project" value="InterPro"/>
</dbReference>
<feature type="domain" description="Metallo-beta-lactamase" evidence="7">
    <location>
        <begin position="502"/>
        <end position="695"/>
    </location>
</feature>
<dbReference type="NCBIfam" id="TIGR00360">
    <property type="entry name" value="ComEC_N-term"/>
    <property type="match status" value="1"/>
</dbReference>
<dbReference type="RefSeq" id="WP_191144755.1">
    <property type="nucleotide sequence ID" value="NZ_JACXAF010000010.1"/>
</dbReference>
<feature type="transmembrane region" description="Helical" evidence="6">
    <location>
        <begin position="254"/>
        <end position="272"/>
    </location>
</feature>
<dbReference type="InterPro" id="IPR036866">
    <property type="entry name" value="RibonucZ/Hydroxyglut_hydro"/>
</dbReference>
<accession>A0A8J6QK42</accession>
<dbReference type="InterPro" id="IPR052159">
    <property type="entry name" value="Competence_DNA_uptake"/>
</dbReference>
<organism evidence="10 11">
    <name type="scientific">Neiella litorisoli</name>
    <dbReference type="NCBI Taxonomy" id="2771431"/>
    <lineage>
        <taxon>Bacteria</taxon>
        <taxon>Pseudomonadati</taxon>
        <taxon>Pseudomonadota</taxon>
        <taxon>Gammaproteobacteria</taxon>
        <taxon>Alteromonadales</taxon>
        <taxon>Echinimonadaceae</taxon>
        <taxon>Neiella</taxon>
    </lineage>
</organism>
<keyword evidence="5 6" id="KW-0472">Membrane</keyword>
<dbReference type="InterPro" id="IPR035681">
    <property type="entry name" value="ComA-like_MBL"/>
</dbReference>
<evidence type="ECO:0000256" key="5">
    <source>
        <dbReference type="ARBA" id="ARBA00023136"/>
    </source>
</evidence>
<dbReference type="InterPro" id="IPR004477">
    <property type="entry name" value="ComEC_N"/>
</dbReference>
<feature type="transmembrane region" description="Helical" evidence="6">
    <location>
        <begin position="414"/>
        <end position="433"/>
    </location>
</feature>
<comment type="caution">
    <text evidence="10">The sequence shown here is derived from an EMBL/GenBank/DDBJ whole genome shotgun (WGS) entry which is preliminary data.</text>
</comment>
<feature type="transmembrane region" description="Helical" evidence="6">
    <location>
        <begin position="319"/>
        <end position="341"/>
    </location>
</feature>
<evidence type="ECO:0000259" key="9">
    <source>
        <dbReference type="Pfam" id="PF13567"/>
    </source>
</evidence>
<gene>
    <name evidence="10" type="ORF">IC617_09430</name>
</gene>
<evidence type="ECO:0000256" key="6">
    <source>
        <dbReference type="SAM" id="Phobius"/>
    </source>
</evidence>
<comment type="subcellular location">
    <subcellularLocation>
        <location evidence="1">Cell membrane</location>
        <topology evidence="1">Multi-pass membrane protein</topology>
    </subcellularLocation>
</comment>
<evidence type="ECO:0000256" key="2">
    <source>
        <dbReference type="ARBA" id="ARBA00022475"/>
    </source>
</evidence>
<protein>
    <submittedName>
        <fullName evidence="10">DNA internalization-related competence protein ComEC/Rec2</fullName>
    </submittedName>
</protein>
<dbReference type="Pfam" id="PF13567">
    <property type="entry name" value="DUF4131"/>
    <property type="match status" value="1"/>
</dbReference>
<dbReference type="InterPro" id="IPR025405">
    <property type="entry name" value="DUF4131"/>
</dbReference>
<dbReference type="Pfam" id="PF00753">
    <property type="entry name" value="Lactamase_B"/>
    <property type="match status" value="1"/>
</dbReference>
<dbReference type="EMBL" id="JACXAF010000010">
    <property type="protein sequence ID" value="MBD1389651.1"/>
    <property type="molecule type" value="Genomic_DNA"/>
</dbReference>
<feature type="transmembrane region" description="Helical" evidence="6">
    <location>
        <begin position="279"/>
        <end position="299"/>
    </location>
</feature>
<sequence length="757" mass="83223">MLIIYVLTALSANWWPDVLPRQAIILCVALTCICLLVQRGRRIGLALAAMVVMSDHALTYRAAIYQADQLSTDISLSIQMVRTLTQQDAIEILATTDALDRQMYLKLRWYRPTQPLTAGQTLIADIVTKPPHELANLGGFSYRRYLLGENIVATGTIKTVKQVSSSPPNLNWMSSLRSKLGLAIAPYQRADVLAALVIGDRSSLSHDVRQAFIDTGTAHLMAISGLHIGMVFGASLLLLSGLSRLLFSQYSATGQLYCAVAAFFVAALYAALSGFALPTVRAIVFLAIWLVVKACHWQISGWRLLWLTAALFITVAPQTAYSVSFWLSFTAVAGVFVSLKVTQAWQLRRISKLAVMQLVIVASLVPVQVALFNQQSSLAPLVNLLAIPWLGVAILPLALSGALISLLHPSLGHLLLVAADWQLQLMVALLMPLANWQGQLVQLDWASLVLMLVLLAVVLMMVLLSKLPSRRWLLVLAMVSNVVIVAAVYRHWRVAPTVDVLDVGQGLSVIARYQEVSIVYDVGASYPSGFNMADAVINPYIAYQGIDHINWLILSHDDNDHAGSAAHLSARLTIESVLTSFAPVALPHHEHWQFHHCHDHALASHTWQIGQLTMINLTSPVAGKTSDNDMSCVVKLVIGEASLLLPGDISRGVESQLRAADVDVGLLIAPHHGSKTSSSRQFIELVSPQIAVFSAGFRNRWQLPNELVAERYQQFAITTYASSEYGMMRFTAAGEHWQMTPFCQLIWPSWYRCQVNE</sequence>
<evidence type="ECO:0000256" key="3">
    <source>
        <dbReference type="ARBA" id="ARBA00022692"/>
    </source>
</evidence>
<dbReference type="GO" id="GO:0005886">
    <property type="term" value="C:plasma membrane"/>
    <property type="evidence" value="ECO:0007669"/>
    <property type="project" value="UniProtKB-SubCell"/>
</dbReference>
<dbReference type="NCBIfam" id="TIGR00361">
    <property type="entry name" value="ComEC_Rec2"/>
    <property type="match status" value="1"/>
</dbReference>
<keyword evidence="4 6" id="KW-1133">Transmembrane helix</keyword>
<name>A0A8J6QK42_9GAMM</name>
<evidence type="ECO:0000256" key="1">
    <source>
        <dbReference type="ARBA" id="ARBA00004651"/>
    </source>
</evidence>
<evidence type="ECO:0000313" key="10">
    <source>
        <dbReference type="EMBL" id="MBD1389651.1"/>
    </source>
</evidence>
<evidence type="ECO:0000259" key="8">
    <source>
        <dbReference type="Pfam" id="PF03772"/>
    </source>
</evidence>
<dbReference type="Proteomes" id="UP000638014">
    <property type="component" value="Unassembled WGS sequence"/>
</dbReference>
<feature type="transmembrane region" description="Helical" evidence="6">
    <location>
        <begin position="20"/>
        <end position="37"/>
    </location>
</feature>
<keyword evidence="11" id="KW-1185">Reference proteome</keyword>
<dbReference type="AlphaFoldDB" id="A0A8J6QK42"/>
<feature type="transmembrane region" description="Helical" evidence="6">
    <location>
        <begin position="220"/>
        <end position="242"/>
    </location>
</feature>
<feature type="transmembrane region" description="Helical" evidence="6">
    <location>
        <begin position="445"/>
        <end position="465"/>
    </location>
</feature>
<keyword evidence="3 6" id="KW-0812">Transmembrane</keyword>
<dbReference type="Pfam" id="PF03772">
    <property type="entry name" value="Competence"/>
    <property type="match status" value="1"/>
</dbReference>
<dbReference type="InterPro" id="IPR001279">
    <property type="entry name" value="Metallo-B-lactamas"/>
</dbReference>
<feature type="transmembrane region" description="Helical" evidence="6">
    <location>
        <begin position="384"/>
        <end position="407"/>
    </location>
</feature>
<keyword evidence="2" id="KW-1003">Cell membrane</keyword>
<evidence type="ECO:0000313" key="11">
    <source>
        <dbReference type="Proteomes" id="UP000638014"/>
    </source>
</evidence>